<keyword evidence="2" id="KW-1185">Reference proteome</keyword>
<protein>
    <submittedName>
        <fullName evidence="1">Uncharacterized protein</fullName>
    </submittedName>
</protein>
<reference evidence="1 2" key="1">
    <citation type="submission" date="2014-04" db="EMBL/GenBank/DDBJ databases">
        <authorList>
            <consortium name="DOE Joint Genome Institute"/>
            <person name="Kuo A."/>
            <person name="Kohler A."/>
            <person name="Costa M.D."/>
            <person name="Nagy L.G."/>
            <person name="Floudas D."/>
            <person name="Copeland A."/>
            <person name="Barry K.W."/>
            <person name="Cichocki N."/>
            <person name="Veneault-Fourrey C."/>
            <person name="LaButti K."/>
            <person name="Lindquist E.A."/>
            <person name="Lipzen A."/>
            <person name="Lundell T."/>
            <person name="Morin E."/>
            <person name="Murat C."/>
            <person name="Sun H."/>
            <person name="Tunlid A."/>
            <person name="Henrissat B."/>
            <person name="Grigoriev I.V."/>
            <person name="Hibbett D.S."/>
            <person name="Martin F."/>
            <person name="Nordberg H.P."/>
            <person name="Cantor M.N."/>
            <person name="Hua S.X."/>
        </authorList>
    </citation>
    <scope>NUCLEOTIDE SEQUENCE [LARGE SCALE GENOMIC DNA]</scope>
    <source>
        <strain evidence="1 2">441</strain>
    </source>
</reference>
<accession>A0A0C9YU09</accession>
<organism evidence="1 2">
    <name type="scientific">Pisolithus microcarpus 441</name>
    <dbReference type="NCBI Taxonomy" id="765257"/>
    <lineage>
        <taxon>Eukaryota</taxon>
        <taxon>Fungi</taxon>
        <taxon>Dikarya</taxon>
        <taxon>Basidiomycota</taxon>
        <taxon>Agaricomycotina</taxon>
        <taxon>Agaricomycetes</taxon>
        <taxon>Agaricomycetidae</taxon>
        <taxon>Boletales</taxon>
        <taxon>Sclerodermatineae</taxon>
        <taxon>Pisolithaceae</taxon>
        <taxon>Pisolithus</taxon>
    </lineage>
</organism>
<gene>
    <name evidence="1" type="ORF">PISMIDRAFT_85011</name>
</gene>
<feature type="non-terminal residue" evidence="1">
    <location>
        <position position="221"/>
    </location>
</feature>
<proteinExistence type="predicted"/>
<sequence>LLKQFRDMLPEPPRPFPPPSIVIEMALSQTTVVSHAQPLDDTCPPSASQRVHPQATFKSQVNSLGLFCVYDKHSILLLDPEDPSSEDPLLQTPLWHGKEENFSNPFHPYPNESSLLLGDWYWNHGSQKSQSSFRKLVAIVGNTNFCPDDIQSTNWTRLDCHLGVLSASGNPPQSDTEEEYLDYDAGWMQGHAVISVPFSHQAQNPGTQEYLISNFFYCSLL</sequence>
<dbReference type="HOGENOM" id="CLU_068731_1_0_1"/>
<dbReference type="EMBL" id="KN833975">
    <property type="protein sequence ID" value="KIK13777.1"/>
    <property type="molecule type" value="Genomic_DNA"/>
</dbReference>
<dbReference type="AlphaFoldDB" id="A0A0C9YU09"/>
<name>A0A0C9YU09_9AGAM</name>
<feature type="non-terminal residue" evidence="1">
    <location>
        <position position="1"/>
    </location>
</feature>
<evidence type="ECO:0000313" key="2">
    <source>
        <dbReference type="Proteomes" id="UP000054018"/>
    </source>
</evidence>
<dbReference type="OrthoDB" id="3208495at2759"/>
<dbReference type="Proteomes" id="UP000054018">
    <property type="component" value="Unassembled WGS sequence"/>
</dbReference>
<evidence type="ECO:0000313" key="1">
    <source>
        <dbReference type="EMBL" id="KIK13777.1"/>
    </source>
</evidence>
<dbReference type="STRING" id="765257.A0A0C9YU09"/>
<reference evidence="2" key="2">
    <citation type="submission" date="2015-01" db="EMBL/GenBank/DDBJ databases">
        <title>Evolutionary Origins and Diversification of the Mycorrhizal Mutualists.</title>
        <authorList>
            <consortium name="DOE Joint Genome Institute"/>
            <consortium name="Mycorrhizal Genomics Consortium"/>
            <person name="Kohler A."/>
            <person name="Kuo A."/>
            <person name="Nagy L.G."/>
            <person name="Floudas D."/>
            <person name="Copeland A."/>
            <person name="Barry K.W."/>
            <person name="Cichocki N."/>
            <person name="Veneault-Fourrey C."/>
            <person name="LaButti K."/>
            <person name="Lindquist E.A."/>
            <person name="Lipzen A."/>
            <person name="Lundell T."/>
            <person name="Morin E."/>
            <person name="Murat C."/>
            <person name="Riley R."/>
            <person name="Ohm R."/>
            <person name="Sun H."/>
            <person name="Tunlid A."/>
            <person name="Henrissat B."/>
            <person name="Grigoriev I.V."/>
            <person name="Hibbett D.S."/>
            <person name="Martin F."/>
        </authorList>
    </citation>
    <scope>NUCLEOTIDE SEQUENCE [LARGE SCALE GENOMIC DNA]</scope>
    <source>
        <strain evidence="2">441</strain>
    </source>
</reference>